<dbReference type="InterPro" id="IPR051560">
    <property type="entry name" value="MAM_domain-containing"/>
</dbReference>
<dbReference type="SUPFAM" id="SSF49899">
    <property type="entry name" value="Concanavalin A-like lectins/glucanases"/>
    <property type="match status" value="1"/>
</dbReference>
<keyword evidence="9" id="KW-0067">ATP-binding</keyword>
<keyword evidence="14" id="KW-0675">Receptor</keyword>
<evidence type="ECO:0000256" key="9">
    <source>
        <dbReference type="ARBA" id="ARBA00022840"/>
    </source>
</evidence>
<dbReference type="InterPro" id="IPR055163">
    <property type="entry name" value="ALK/LTK-like_GRD"/>
</dbReference>
<feature type="compositionally biased region" description="Low complexity" evidence="17">
    <location>
        <begin position="465"/>
        <end position="475"/>
    </location>
</feature>
<dbReference type="GO" id="GO:0005886">
    <property type="term" value="C:plasma membrane"/>
    <property type="evidence" value="ECO:0007669"/>
    <property type="project" value="UniProtKB-SubCell"/>
</dbReference>
<dbReference type="SMART" id="SM00137">
    <property type="entry name" value="MAM"/>
    <property type="match status" value="1"/>
</dbReference>
<keyword evidence="6" id="KW-0732">Signal</keyword>
<evidence type="ECO:0000256" key="14">
    <source>
        <dbReference type="ARBA" id="ARBA00023170"/>
    </source>
</evidence>
<dbReference type="InterPro" id="IPR002172">
    <property type="entry name" value="LDrepeatLR_classA_rpt"/>
</dbReference>
<dbReference type="GO" id="GO:0004714">
    <property type="term" value="F:transmembrane receptor protein tyrosine kinase activity"/>
    <property type="evidence" value="ECO:0007669"/>
    <property type="project" value="UniProtKB-EC"/>
</dbReference>
<evidence type="ECO:0000256" key="10">
    <source>
        <dbReference type="ARBA" id="ARBA00022989"/>
    </source>
</evidence>
<feature type="region of interest" description="Disordered" evidence="17">
    <location>
        <begin position="458"/>
        <end position="484"/>
    </location>
</feature>
<keyword evidence="5" id="KW-0812">Transmembrane</keyword>
<evidence type="ECO:0000256" key="7">
    <source>
        <dbReference type="ARBA" id="ARBA00022741"/>
    </source>
</evidence>
<keyword evidence="3" id="KW-1003">Cell membrane</keyword>
<comment type="caution">
    <text evidence="19">The sequence shown here is derived from an EMBL/GenBank/DDBJ whole genome shotgun (WGS) entry which is preliminary data.</text>
</comment>
<keyword evidence="8" id="KW-0418">Kinase</keyword>
<evidence type="ECO:0000313" key="19">
    <source>
        <dbReference type="EMBL" id="GFY54302.1"/>
    </source>
</evidence>
<dbReference type="Proteomes" id="UP000886998">
    <property type="component" value="Unassembled WGS sequence"/>
</dbReference>
<dbReference type="PROSITE" id="PS01209">
    <property type="entry name" value="LDLRA_1"/>
    <property type="match status" value="1"/>
</dbReference>
<dbReference type="InterPro" id="IPR013320">
    <property type="entry name" value="ConA-like_dom_sf"/>
</dbReference>
<dbReference type="Pfam" id="PF12810">
    <property type="entry name" value="ALK_LTK_GRD"/>
    <property type="match status" value="1"/>
</dbReference>
<keyword evidence="4" id="KW-0808">Transferase</keyword>
<evidence type="ECO:0000256" key="15">
    <source>
        <dbReference type="ARBA" id="ARBA00023180"/>
    </source>
</evidence>
<dbReference type="SUPFAM" id="SSF57424">
    <property type="entry name" value="LDL receptor-like module"/>
    <property type="match status" value="1"/>
</dbReference>
<dbReference type="InterPro" id="IPR023415">
    <property type="entry name" value="LDLR_class-A_CS"/>
</dbReference>
<dbReference type="PANTHER" id="PTHR23282:SF146">
    <property type="entry name" value="RT07201P-RELATED"/>
    <property type="match status" value="1"/>
</dbReference>
<proteinExistence type="predicted"/>
<evidence type="ECO:0000256" key="13">
    <source>
        <dbReference type="ARBA" id="ARBA00023157"/>
    </source>
</evidence>
<dbReference type="Gene3D" id="2.60.120.200">
    <property type="match status" value="1"/>
</dbReference>
<dbReference type="InterPro" id="IPR036055">
    <property type="entry name" value="LDL_receptor-like_sf"/>
</dbReference>
<dbReference type="EMBL" id="BMAV01009823">
    <property type="protein sequence ID" value="GFY54302.1"/>
    <property type="molecule type" value="Genomic_DNA"/>
</dbReference>
<feature type="domain" description="MAM" evidence="18">
    <location>
        <begin position="74"/>
        <end position="250"/>
    </location>
</feature>
<dbReference type="FunFam" id="2.60.120.200:FF:000193">
    <property type="entry name" value="Tyrosine-protein kinase receptor"/>
    <property type="match status" value="1"/>
</dbReference>
<evidence type="ECO:0000259" key="18">
    <source>
        <dbReference type="PROSITE" id="PS50060"/>
    </source>
</evidence>
<evidence type="ECO:0000256" key="11">
    <source>
        <dbReference type="ARBA" id="ARBA00023136"/>
    </source>
</evidence>
<evidence type="ECO:0000256" key="8">
    <source>
        <dbReference type="ARBA" id="ARBA00022777"/>
    </source>
</evidence>
<dbReference type="Pfam" id="PF00629">
    <property type="entry name" value="MAM"/>
    <property type="match status" value="1"/>
</dbReference>
<gene>
    <name evidence="19" type="primary">X975_24666</name>
    <name evidence="19" type="ORF">TNIN_442541</name>
</gene>
<keyword evidence="20" id="KW-1185">Reference proteome</keyword>
<evidence type="ECO:0000256" key="6">
    <source>
        <dbReference type="ARBA" id="ARBA00022729"/>
    </source>
</evidence>
<comment type="subcellular location">
    <subcellularLocation>
        <location evidence="1">Cell membrane</location>
        <topology evidence="1">Single-pass type I membrane protein</topology>
    </subcellularLocation>
</comment>
<protein>
    <recommendedName>
        <fullName evidence="2">receptor protein-tyrosine kinase</fullName>
        <ecNumber evidence="2">2.7.10.1</ecNumber>
    </recommendedName>
</protein>
<evidence type="ECO:0000313" key="20">
    <source>
        <dbReference type="Proteomes" id="UP000886998"/>
    </source>
</evidence>
<dbReference type="GO" id="GO:0005524">
    <property type="term" value="F:ATP binding"/>
    <property type="evidence" value="ECO:0007669"/>
    <property type="project" value="UniProtKB-KW"/>
</dbReference>
<dbReference type="CDD" id="cd06263">
    <property type="entry name" value="MAM"/>
    <property type="match status" value="1"/>
</dbReference>
<keyword evidence="15" id="KW-0325">Glycoprotein</keyword>
<evidence type="ECO:0000256" key="2">
    <source>
        <dbReference type="ARBA" id="ARBA00011902"/>
    </source>
</evidence>
<keyword evidence="10" id="KW-1133">Transmembrane helix</keyword>
<evidence type="ECO:0000256" key="1">
    <source>
        <dbReference type="ARBA" id="ARBA00004251"/>
    </source>
</evidence>
<evidence type="ECO:0000256" key="3">
    <source>
        <dbReference type="ARBA" id="ARBA00022475"/>
    </source>
</evidence>
<organism evidence="19 20">
    <name type="scientific">Trichonephila inaurata madagascariensis</name>
    <dbReference type="NCBI Taxonomy" id="2747483"/>
    <lineage>
        <taxon>Eukaryota</taxon>
        <taxon>Metazoa</taxon>
        <taxon>Ecdysozoa</taxon>
        <taxon>Arthropoda</taxon>
        <taxon>Chelicerata</taxon>
        <taxon>Arachnida</taxon>
        <taxon>Araneae</taxon>
        <taxon>Araneomorphae</taxon>
        <taxon>Entelegynae</taxon>
        <taxon>Araneoidea</taxon>
        <taxon>Nephilidae</taxon>
        <taxon>Trichonephila</taxon>
        <taxon>Trichonephila inaurata</taxon>
    </lineage>
</organism>
<keyword evidence="7" id="KW-0547">Nucleotide-binding</keyword>
<dbReference type="Pfam" id="PF00057">
    <property type="entry name" value="Ldl_recept_a"/>
    <property type="match status" value="1"/>
</dbReference>
<evidence type="ECO:0000256" key="12">
    <source>
        <dbReference type="ARBA" id="ARBA00023137"/>
    </source>
</evidence>
<dbReference type="PROSITE" id="PS50060">
    <property type="entry name" value="MAM_2"/>
    <property type="match status" value="1"/>
</dbReference>
<accession>A0A8X7C5H2</accession>
<name>A0A8X7C5H2_9ARAC</name>
<dbReference type="AlphaFoldDB" id="A0A8X7C5H2"/>
<dbReference type="InterPro" id="IPR000998">
    <property type="entry name" value="MAM_dom"/>
</dbReference>
<sequence>MEASKRTKNSSIPFPERMCYFVAERKTTTDCTPRQFQCDEDPVCVDASQVCDISEDCIDGEDEDQECDKIPESAFCTFEKDMCGWNTSTSENSEWLRRSGMGPNARTGPSIDHTLQNSTGTYLVAKFPPGRSFGLQTTLTSPRFMPPPYYHRNVHSAFYNSCQVRFFFHKFGNGVGELRLYSLESVQPPYNNKEVELWRSYGNKGDTWWKAAVNLPNMTKSYQLQFVARRGVGNSDIAIDDITLSRECFGIGVPENESIIPDEPFKPNDEKPQVAQVKKYVVNTCGSVGRQGPNENQCTIAYQNTTTKISVMTDPTLEGIQRWIVPESGLYTLGASLRATFDWEEGEAIYILVGQKGIDACGTLQRACETGITKRSIEGLRALNKERRDGGGGGGGGATYVFKIDRISQQRTPLAVAGGGGGLSAKLSRDESFVNTIPHGLMPNNSILPINGYTGPGAGGGGGWDDNTNTPTGGESLREGGRGGRVCQRSSVWATHGGFGGGGGGCASGGGGGGYRGKLQSVMLLV</sequence>
<comment type="caution">
    <text evidence="16">Lacks conserved residue(s) required for the propagation of feature annotation.</text>
</comment>
<evidence type="ECO:0000256" key="16">
    <source>
        <dbReference type="PROSITE-ProRule" id="PRU00124"/>
    </source>
</evidence>
<dbReference type="OrthoDB" id="73209at2759"/>
<dbReference type="CDD" id="cd00112">
    <property type="entry name" value="LDLa"/>
    <property type="match status" value="1"/>
</dbReference>
<dbReference type="PROSITE" id="PS50068">
    <property type="entry name" value="LDLRA_2"/>
    <property type="match status" value="1"/>
</dbReference>
<evidence type="ECO:0000256" key="4">
    <source>
        <dbReference type="ARBA" id="ARBA00022679"/>
    </source>
</evidence>
<reference evidence="19" key="1">
    <citation type="submission" date="2020-08" db="EMBL/GenBank/DDBJ databases">
        <title>Multicomponent nature underlies the extraordinary mechanical properties of spider dragline silk.</title>
        <authorList>
            <person name="Kono N."/>
            <person name="Nakamura H."/>
            <person name="Mori M."/>
            <person name="Yoshida Y."/>
            <person name="Ohtoshi R."/>
            <person name="Malay A.D."/>
            <person name="Moran D.A.P."/>
            <person name="Tomita M."/>
            <person name="Numata K."/>
            <person name="Arakawa K."/>
        </authorList>
    </citation>
    <scope>NUCLEOTIDE SEQUENCE</scope>
</reference>
<dbReference type="PANTHER" id="PTHR23282">
    <property type="entry name" value="APICAL ENDOSOMAL GLYCOPROTEIN PRECURSOR"/>
    <property type="match status" value="1"/>
</dbReference>
<keyword evidence="11" id="KW-0472">Membrane</keyword>
<dbReference type="EC" id="2.7.10.1" evidence="2"/>
<keyword evidence="13" id="KW-1015">Disulfide bond</keyword>
<evidence type="ECO:0000256" key="5">
    <source>
        <dbReference type="ARBA" id="ARBA00022692"/>
    </source>
</evidence>
<keyword evidence="12" id="KW-0829">Tyrosine-protein kinase</keyword>
<dbReference type="SMART" id="SM00192">
    <property type="entry name" value="LDLa"/>
    <property type="match status" value="1"/>
</dbReference>
<evidence type="ECO:0000256" key="17">
    <source>
        <dbReference type="SAM" id="MobiDB-lite"/>
    </source>
</evidence>
<dbReference type="Gene3D" id="4.10.400.10">
    <property type="entry name" value="Low-density Lipoprotein Receptor"/>
    <property type="match status" value="1"/>
</dbReference>